<evidence type="ECO:0000313" key="3">
    <source>
        <dbReference type="Proteomes" id="UP000001064"/>
    </source>
</evidence>
<sequence length="65" mass="7777">MKALNNSILSLGKENEELEQKNRDQRNEMKEFTLKFKETMISINSSGDTFKEDERKENINYIELY</sequence>
<reference evidence="3" key="1">
    <citation type="journal article" date="2011" name="Genome Biol.">
        <title>Comparative genomics of the social amoebae Dictyostelium discoideum and Dictyostelium purpureum.</title>
        <authorList>
            <consortium name="US DOE Joint Genome Institute (JGI-PGF)"/>
            <person name="Sucgang R."/>
            <person name="Kuo A."/>
            <person name="Tian X."/>
            <person name="Salerno W."/>
            <person name="Parikh A."/>
            <person name="Feasley C.L."/>
            <person name="Dalin E."/>
            <person name="Tu H."/>
            <person name="Huang E."/>
            <person name="Barry K."/>
            <person name="Lindquist E."/>
            <person name="Shapiro H."/>
            <person name="Bruce D."/>
            <person name="Schmutz J."/>
            <person name="Salamov A."/>
            <person name="Fey P."/>
            <person name="Gaudet P."/>
            <person name="Anjard C."/>
            <person name="Babu M.M."/>
            <person name="Basu S."/>
            <person name="Bushmanova Y."/>
            <person name="van der Wel H."/>
            <person name="Katoh-Kurasawa M."/>
            <person name="Dinh C."/>
            <person name="Coutinho P.M."/>
            <person name="Saito T."/>
            <person name="Elias M."/>
            <person name="Schaap P."/>
            <person name="Kay R.R."/>
            <person name="Henrissat B."/>
            <person name="Eichinger L."/>
            <person name="Rivero F."/>
            <person name="Putnam N.H."/>
            <person name="West C.M."/>
            <person name="Loomis W.F."/>
            <person name="Chisholm R.L."/>
            <person name="Shaulsky G."/>
            <person name="Strassmann J.E."/>
            <person name="Queller D.C."/>
            <person name="Kuspa A."/>
            <person name="Grigoriev I.V."/>
        </authorList>
    </citation>
    <scope>NUCLEOTIDE SEQUENCE [LARGE SCALE GENOMIC DNA]</scope>
    <source>
        <strain evidence="3">QSDP1</strain>
    </source>
</reference>
<gene>
    <name evidence="2" type="ORF">DICPUDRAFT_155461</name>
</gene>
<evidence type="ECO:0000313" key="2">
    <source>
        <dbReference type="EMBL" id="EGC32546.1"/>
    </source>
</evidence>
<protein>
    <submittedName>
        <fullName evidence="2">Uncharacterized protein</fullName>
    </submittedName>
</protein>
<accession>F0ZU29</accession>
<feature type="region of interest" description="Disordered" evidence="1">
    <location>
        <begin position="1"/>
        <end position="26"/>
    </location>
</feature>
<proteinExistence type="predicted"/>
<feature type="compositionally biased region" description="Basic and acidic residues" evidence="1">
    <location>
        <begin position="13"/>
        <end position="26"/>
    </location>
</feature>
<dbReference type="Proteomes" id="UP000001064">
    <property type="component" value="Unassembled WGS sequence"/>
</dbReference>
<dbReference type="AlphaFoldDB" id="F0ZU29"/>
<dbReference type="EMBL" id="GL871187">
    <property type="protein sequence ID" value="EGC32546.1"/>
    <property type="molecule type" value="Genomic_DNA"/>
</dbReference>
<evidence type="ECO:0000256" key="1">
    <source>
        <dbReference type="SAM" id="MobiDB-lite"/>
    </source>
</evidence>
<dbReference type="GeneID" id="10508698"/>
<dbReference type="VEuPathDB" id="AmoebaDB:DICPUDRAFT_155461"/>
<dbReference type="KEGG" id="dpp:DICPUDRAFT_155461"/>
<organism evidence="2 3">
    <name type="scientific">Dictyostelium purpureum</name>
    <name type="common">Slime mold</name>
    <dbReference type="NCBI Taxonomy" id="5786"/>
    <lineage>
        <taxon>Eukaryota</taxon>
        <taxon>Amoebozoa</taxon>
        <taxon>Evosea</taxon>
        <taxon>Eumycetozoa</taxon>
        <taxon>Dictyostelia</taxon>
        <taxon>Dictyosteliales</taxon>
        <taxon>Dictyosteliaceae</taxon>
        <taxon>Dictyostelium</taxon>
    </lineage>
</organism>
<dbReference type="RefSeq" id="XP_003290922.1">
    <property type="nucleotide sequence ID" value="XM_003290874.1"/>
</dbReference>
<name>F0ZU29_DICPU</name>
<dbReference type="InParanoid" id="F0ZU29"/>
<keyword evidence="3" id="KW-1185">Reference proteome</keyword>